<protein>
    <recommendedName>
        <fullName evidence="2">Helix-turn-helix domain-containing protein</fullName>
    </recommendedName>
</protein>
<comment type="caution">
    <text evidence="1">The sequence shown here is derived from an EMBL/GenBank/DDBJ whole genome shotgun (WGS) entry which is preliminary data.</text>
</comment>
<organism evidence="1">
    <name type="scientific">marine sediment metagenome</name>
    <dbReference type="NCBI Taxonomy" id="412755"/>
    <lineage>
        <taxon>unclassified sequences</taxon>
        <taxon>metagenomes</taxon>
        <taxon>ecological metagenomes</taxon>
    </lineage>
</organism>
<evidence type="ECO:0000313" key="1">
    <source>
        <dbReference type="EMBL" id="KKM65734.1"/>
    </source>
</evidence>
<proteinExistence type="predicted"/>
<gene>
    <name evidence="1" type="ORF">LCGC14_1488280</name>
</gene>
<evidence type="ECO:0008006" key="2">
    <source>
        <dbReference type="Google" id="ProtNLM"/>
    </source>
</evidence>
<dbReference type="EMBL" id="LAZR01010672">
    <property type="protein sequence ID" value="KKM65734.1"/>
    <property type="molecule type" value="Genomic_DNA"/>
</dbReference>
<accession>A0A0F9J7H1</accession>
<dbReference type="AlphaFoldDB" id="A0A0F9J7H1"/>
<name>A0A0F9J7H1_9ZZZZ</name>
<reference evidence="1" key="1">
    <citation type="journal article" date="2015" name="Nature">
        <title>Complex archaea that bridge the gap between prokaryotes and eukaryotes.</title>
        <authorList>
            <person name="Spang A."/>
            <person name="Saw J.H."/>
            <person name="Jorgensen S.L."/>
            <person name="Zaremba-Niedzwiedzka K."/>
            <person name="Martijn J."/>
            <person name="Lind A.E."/>
            <person name="van Eijk R."/>
            <person name="Schleper C."/>
            <person name="Guy L."/>
            <person name="Ettema T.J."/>
        </authorList>
    </citation>
    <scope>NUCLEOTIDE SEQUENCE</scope>
</reference>
<sequence length="308" mass="34858">MTRMVGDPGQDEVLWGVRRLHDALVEHSRVFLSNAVARVYRRAAEPPPMPVGKGHPAEGRREYWVPFTDTLERRNDGIQEAQERVEEWQKQGRLPLPADLERAGRPLWTPESFAAHLISAFGQDGNPLDRAKACFESLHEEDLGRETVTAHWLITDRTDAEELERSAVRGDQALRQVMAWLPGTDPPVSVVEFEATVRGGLRCRGNRWRPREVAWRYIGDLVQGIGETRKLRQWALGTVLSESTDDAARPDDLITLRVAVQKFLVSRATLQRAIKSGQLRSYRLPDAADNRQHIVSGAEVARLYEPKP</sequence>